<dbReference type="Pfam" id="PF00664">
    <property type="entry name" value="ABC_membrane"/>
    <property type="match status" value="1"/>
</dbReference>
<feature type="domain" description="ABC transporter" evidence="12">
    <location>
        <begin position="339"/>
        <end position="574"/>
    </location>
</feature>
<sequence length="580" mass="64495">MMLDRQTLQLYRRLLRYIRPYWKMVLLTLLALVVAAAMEPLMPALLKPLVDDSLIAKDPDAIRTIPLLLVAVFVIKGLAEYASKVASEWIAHRAILDIRADLFAKLNRLPQRVHDEFGTGKLLSKITYDVPQVGNTLSEAWIVIIRDSLIVLALLAYLFYVSWELTLLILVLAPVLAWIIDRASRLMRHASTEMQNNMGQLTHQLEEALNGHRDIKIYGSETYEEKRFWQVAETLRRHTMKVVSVAAANVPLVQVIAAIALAGVIYVASLLSAQDKFTPGEFIAYVTAMAMIFEPIRRLTNINRTVQQGMAAAQSIFALLDMPDEPNPGTLKPPIRGDIRFDDVTFAYPNSDRPALDHFSLHMPQGKTTALVGPSGSGKTTVVQLLARFYAPQSGIITCDGSDIQQIELGWWRQHIALVSQQVVLFDDTVAANIAYGRSDVDEAAIIKAAKAAHAWDFIQQLPRGLNTRIGENGSQLSGGQRQRIALARAFLKDAPILILDEATSALDNESEQAVQAALETLRQGRTVIVIAHRLSTIENADQIAVMEQGRLVELGTHAQLLEKNGRYAQLYRQAEHAEV</sequence>
<evidence type="ECO:0000256" key="7">
    <source>
        <dbReference type="ARBA" id="ARBA00022967"/>
    </source>
</evidence>
<evidence type="ECO:0000256" key="6">
    <source>
        <dbReference type="ARBA" id="ARBA00022840"/>
    </source>
</evidence>
<dbReference type="STRING" id="364032.SAMN05443662_0494"/>
<evidence type="ECO:0000256" key="2">
    <source>
        <dbReference type="ARBA" id="ARBA00022448"/>
    </source>
</evidence>
<dbReference type="PANTHER" id="PTHR43394">
    <property type="entry name" value="ATP-DEPENDENT PERMEASE MDL1, MITOCHONDRIAL"/>
    <property type="match status" value="1"/>
</dbReference>
<dbReference type="InterPro" id="IPR036640">
    <property type="entry name" value="ABC1_TM_sf"/>
</dbReference>
<keyword evidence="7" id="KW-1278">Translocase</keyword>
<feature type="transmembrane region" description="Helical" evidence="11">
    <location>
        <begin position="165"/>
        <end position="181"/>
    </location>
</feature>
<evidence type="ECO:0000256" key="10">
    <source>
        <dbReference type="ARBA" id="ARBA00023136"/>
    </source>
</evidence>
<dbReference type="AlphaFoldDB" id="A0A1N6DYS9"/>
<dbReference type="FunFam" id="3.40.50.300:FF:000140">
    <property type="entry name" value="Lipid A export ATP-binding/permease protein MsbA"/>
    <property type="match status" value="1"/>
</dbReference>
<evidence type="ECO:0000313" key="15">
    <source>
        <dbReference type="Proteomes" id="UP000198461"/>
    </source>
</evidence>
<keyword evidence="10 11" id="KW-0472">Membrane</keyword>
<keyword evidence="9" id="KW-0445">Lipid transport</keyword>
<keyword evidence="5" id="KW-0547">Nucleotide-binding</keyword>
<comment type="subcellular location">
    <subcellularLocation>
        <location evidence="1">Cell membrane</location>
        <topology evidence="1">Multi-pass membrane protein</topology>
    </subcellularLocation>
</comment>
<evidence type="ECO:0000256" key="9">
    <source>
        <dbReference type="ARBA" id="ARBA00023055"/>
    </source>
</evidence>
<name>A0A1N6DYS9_9GAMM</name>
<keyword evidence="6 14" id="KW-0067">ATP-binding</keyword>
<dbReference type="Pfam" id="PF00005">
    <property type="entry name" value="ABC_tran"/>
    <property type="match status" value="1"/>
</dbReference>
<dbReference type="PROSITE" id="PS00211">
    <property type="entry name" value="ABC_TRANSPORTER_1"/>
    <property type="match status" value="1"/>
</dbReference>
<evidence type="ECO:0000256" key="1">
    <source>
        <dbReference type="ARBA" id="ARBA00004651"/>
    </source>
</evidence>
<dbReference type="InterPro" id="IPR003439">
    <property type="entry name" value="ABC_transporter-like_ATP-bd"/>
</dbReference>
<dbReference type="Gene3D" id="1.20.1560.10">
    <property type="entry name" value="ABC transporter type 1, transmembrane domain"/>
    <property type="match status" value="1"/>
</dbReference>
<evidence type="ECO:0000256" key="5">
    <source>
        <dbReference type="ARBA" id="ARBA00022741"/>
    </source>
</evidence>
<keyword evidence="15" id="KW-1185">Reference proteome</keyword>
<dbReference type="PROSITE" id="PS50929">
    <property type="entry name" value="ABC_TM1F"/>
    <property type="match status" value="1"/>
</dbReference>
<evidence type="ECO:0000259" key="12">
    <source>
        <dbReference type="PROSITE" id="PS50893"/>
    </source>
</evidence>
<evidence type="ECO:0000256" key="3">
    <source>
        <dbReference type="ARBA" id="ARBA00022475"/>
    </source>
</evidence>
<dbReference type="SMART" id="SM00382">
    <property type="entry name" value="AAA"/>
    <property type="match status" value="1"/>
</dbReference>
<accession>A0A1N6DYS9</accession>
<feature type="domain" description="ABC transmembrane type-1" evidence="13">
    <location>
        <begin position="26"/>
        <end position="308"/>
    </location>
</feature>
<dbReference type="InterPro" id="IPR003593">
    <property type="entry name" value="AAA+_ATPase"/>
</dbReference>
<proteinExistence type="predicted"/>
<protein>
    <submittedName>
        <fullName evidence="14">ATP-binding cassette, subfamily B, MsbA</fullName>
    </submittedName>
</protein>
<dbReference type="GO" id="GO:0034040">
    <property type="term" value="F:ATPase-coupled lipid transmembrane transporter activity"/>
    <property type="evidence" value="ECO:0007669"/>
    <property type="project" value="InterPro"/>
</dbReference>
<keyword evidence="4 11" id="KW-0812">Transmembrane</keyword>
<dbReference type="NCBIfam" id="TIGR02203">
    <property type="entry name" value="MsbA_lipidA"/>
    <property type="match status" value="1"/>
</dbReference>
<evidence type="ECO:0000256" key="11">
    <source>
        <dbReference type="SAM" id="Phobius"/>
    </source>
</evidence>
<dbReference type="GO" id="GO:0016887">
    <property type="term" value="F:ATP hydrolysis activity"/>
    <property type="evidence" value="ECO:0007669"/>
    <property type="project" value="InterPro"/>
</dbReference>
<dbReference type="RefSeq" id="WP_234947299.1">
    <property type="nucleotide sequence ID" value="NZ_FSRE01000001.1"/>
</dbReference>
<dbReference type="EMBL" id="FSRE01000001">
    <property type="protein sequence ID" value="SIN75940.1"/>
    <property type="molecule type" value="Genomic_DNA"/>
</dbReference>
<dbReference type="InterPro" id="IPR011527">
    <property type="entry name" value="ABC1_TM_dom"/>
</dbReference>
<dbReference type="SUPFAM" id="SSF52540">
    <property type="entry name" value="P-loop containing nucleoside triphosphate hydrolases"/>
    <property type="match status" value="1"/>
</dbReference>
<reference evidence="14 15" key="1">
    <citation type="submission" date="2016-11" db="EMBL/GenBank/DDBJ databases">
        <authorList>
            <person name="Jaros S."/>
            <person name="Januszkiewicz K."/>
            <person name="Wedrychowicz H."/>
        </authorList>
    </citation>
    <scope>NUCLEOTIDE SEQUENCE [LARGE SCALE GENOMIC DNA]</scope>
    <source>
        <strain evidence="14 15">DSM 17737</strain>
    </source>
</reference>
<dbReference type="InterPro" id="IPR027417">
    <property type="entry name" value="P-loop_NTPase"/>
</dbReference>
<dbReference type="InterPro" id="IPR039421">
    <property type="entry name" value="Type_1_exporter"/>
</dbReference>
<evidence type="ECO:0000256" key="4">
    <source>
        <dbReference type="ARBA" id="ARBA00022692"/>
    </source>
</evidence>
<evidence type="ECO:0000256" key="8">
    <source>
        <dbReference type="ARBA" id="ARBA00022989"/>
    </source>
</evidence>
<dbReference type="GO" id="GO:0015421">
    <property type="term" value="F:ABC-type oligopeptide transporter activity"/>
    <property type="evidence" value="ECO:0007669"/>
    <property type="project" value="TreeGrafter"/>
</dbReference>
<dbReference type="PROSITE" id="PS50893">
    <property type="entry name" value="ABC_TRANSPORTER_2"/>
    <property type="match status" value="1"/>
</dbReference>
<dbReference type="Gene3D" id="3.40.50.300">
    <property type="entry name" value="P-loop containing nucleotide triphosphate hydrolases"/>
    <property type="match status" value="1"/>
</dbReference>
<feature type="transmembrane region" description="Helical" evidence="11">
    <location>
        <begin position="246"/>
        <end position="270"/>
    </location>
</feature>
<keyword evidence="2" id="KW-0813">Transport</keyword>
<dbReference type="Proteomes" id="UP000198461">
    <property type="component" value="Unassembled WGS sequence"/>
</dbReference>
<dbReference type="CDD" id="cd18552">
    <property type="entry name" value="ABC_6TM_MsbA_like"/>
    <property type="match status" value="1"/>
</dbReference>
<keyword evidence="8 11" id="KW-1133">Transmembrane helix</keyword>
<evidence type="ECO:0000259" key="13">
    <source>
        <dbReference type="PROSITE" id="PS50929"/>
    </source>
</evidence>
<gene>
    <name evidence="14" type="ORF">SAMN05443662_0494</name>
</gene>
<dbReference type="SUPFAM" id="SSF90123">
    <property type="entry name" value="ABC transporter transmembrane region"/>
    <property type="match status" value="1"/>
</dbReference>
<dbReference type="GO" id="GO:0005886">
    <property type="term" value="C:plasma membrane"/>
    <property type="evidence" value="ECO:0007669"/>
    <property type="project" value="UniProtKB-SubCell"/>
</dbReference>
<organism evidence="14 15">
    <name type="scientific">Sulfurivirga caldicuralii</name>
    <dbReference type="NCBI Taxonomy" id="364032"/>
    <lineage>
        <taxon>Bacteria</taxon>
        <taxon>Pseudomonadati</taxon>
        <taxon>Pseudomonadota</taxon>
        <taxon>Gammaproteobacteria</taxon>
        <taxon>Thiotrichales</taxon>
        <taxon>Piscirickettsiaceae</taxon>
        <taxon>Sulfurivirga</taxon>
    </lineage>
</organism>
<dbReference type="GO" id="GO:0005524">
    <property type="term" value="F:ATP binding"/>
    <property type="evidence" value="ECO:0007669"/>
    <property type="project" value="UniProtKB-KW"/>
</dbReference>
<evidence type="ECO:0000313" key="14">
    <source>
        <dbReference type="EMBL" id="SIN75940.1"/>
    </source>
</evidence>
<keyword evidence="3" id="KW-1003">Cell membrane</keyword>
<dbReference type="PANTHER" id="PTHR43394:SF1">
    <property type="entry name" value="ATP-BINDING CASSETTE SUB-FAMILY B MEMBER 10, MITOCHONDRIAL"/>
    <property type="match status" value="1"/>
</dbReference>
<dbReference type="InterPro" id="IPR017871">
    <property type="entry name" value="ABC_transporter-like_CS"/>
</dbReference>
<dbReference type="InterPro" id="IPR011917">
    <property type="entry name" value="ABC_transpr_lipidA"/>
</dbReference>